<comment type="caution">
    <text evidence="12">The sequence shown here is derived from an EMBL/GenBank/DDBJ whole genome shotgun (WGS) entry which is preliminary data.</text>
</comment>
<evidence type="ECO:0000256" key="4">
    <source>
        <dbReference type="ARBA" id="ARBA00022723"/>
    </source>
</evidence>
<proteinExistence type="inferred from homology"/>
<keyword evidence="9 10" id="KW-0131">Cell cycle</keyword>
<sequence length="196" mass="22184">MHISSISYVKGVLGTDDVLYDGKPQIAFIGRSNVGKSSLINSLAGSSIARSSKYPGRTKRLDFFLVNKSFYFVDLPGYGYMNLSGRKREKIRKMILWYLLYSEVKNRVVILIIDTGIGLTKFDIESVKMVSENNIPLFIAANKIDKIPRGRREKCLEAIRKSVKGVKVIGYSARTNIGRMDVFDEIEEFLKKTSQI</sequence>
<evidence type="ECO:0000256" key="5">
    <source>
        <dbReference type="ARBA" id="ARBA00022741"/>
    </source>
</evidence>
<dbReference type="SUPFAM" id="SSF52540">
    <property type="entry name" value="P-loop containing nucleoside triphosphate hydrolases"/>
    <property type="match status" value="1"/>
</dbReference>
<dbReference type="NCBIfam" id="TIGR00231">
    <property type="entry name" value="small_GTP"/>
    <property type="match status" value="1"/>
</dbReference>
<evidence type="ECO:0000256" key="8">
    <source>
        <dbReference type="ARBA" id="ARBA00023210"/>
    </source>
</evidence>
<dbReference type="InterPro" id="IPR027417">
    <property type="entry name" value="P-loop_NTPase"/>
</dbReference>
<comment type="function">
    <text evidence="10">Necessary for normal cell division and for the maintenance of normal septation.</text>
</comment>
<dbReference type="EMBL" id="MFIY01000018">
    <property type="protein sequence ID" value="OGG00209.1"/>
    <property type="molecule type" value="Genomic_DNA"/>
</dbReference>
<organism evidence="12 13">
    <name type="scientific">Candidatus Gottesmanbacteria bacterium RBG_13_37_7</name>
    <dbReference type="NCBI Taxonomy" id="1798369"/>
    <lineage>
        <taxon>Bacteria</taxon>
        <taxon>Candidatus Gottesmaniibacteriota</taxon>
    </lineage>
</organism>
<dbReference type="InterPro" id="IPR019987">
    <property type="entry name" value="GTP-bd_ribosome_bio_YsxC"/>
</dbReference>
<dbReference type="NCBIfam" id="TIGR03598">
    <property type="entry name" value="GTPase_YsxC"/>
    <property type="match status" value="1"/>
</dbReference>
<dbReference type="Proteomes" id="UP000178230">
    <property type="component" value="Unassembled WGS sequence"/>
</dbReference>
<dbReference type="InterPro" id="IPR030393">
    <property type="entry name" value="G_ENGB_dom"/>
</dbReference>
<evidence type="ECO:0000313" key="13">
    <source>
        <dbReference type="Proteomes" id="UP000178230"/>
    </source>
</evidence>
<comment type="similarity">
    <text evidence="2 10">Belongs to the TRAFAC class TrmE-Era-EngA-EngB-Septin-like GTPase superfamily. EngB GTPase family.</text>
</comment>
<dbReference type="Gene3D" id="3.40.50.300">
    <property type="entry name" value="P-loop containing nucleotide triphosphate hydrolases"/>
    <property type="match status" value="1"/>
</dbReference>
<dbReference type="AlphaFoldDB" id="A0A1F5YJ22"/>
<dbReference type="PANTHER" id="PTHR11649">
    <property type="entry name" value="MSS1/TRME-RELATED GTP-BINDING PROTEIN"/>
    <property type="match status" value="1"/>
</dbReference>
<accession>A0A1F5YJ22</accession>
<dbReference type="PANTHER" id="PTHR11649:SF13">
    <property type="entry name" value="ENGB-TYPE G DOMAIN-CONTAINING PROTEIN"/>
    <property type="match status" value="1"/>
</dbReference>
<dbReference type="GO" id="GO:0005525">
    <property type="term" value="F:GTP binding"/>
    <property type="evidence" value="ECO:0007669"/>
    <property type="project" value="UniProtKB-UniRule"/>
</dbReference>
<evidence type="ECO:0000256" key="9">
    <source>
        <dbReference type="ARBA" id="ARBA00023306"/>
    </source>
</evidence>
<dbReference type="GO" id="GO:0046872">
    <property type="term" value="F:metal ion binding"/>
    <property type="evidence" value="ECO:0007669"/>
    <property type="project" value="UniProtKB-KW"/>
</dbReference>
<keyword evidence="4" id="KW-0479">Metal-binding</keyword>
<protein>
    <recommendedName>
        <fullName evidence="10">Probable GTP-binding protein EngB</fullName>
    </recommendedName>
</protein>
<keyword evidence="6" id="KW-0460">Magnesium</keyword>
<dbReference type="InterPro" id="IPR005225">
    <property type="entry name" value="Small_GTP-bd"/>
</dbReference>
<evidence type="ECO:0000256" key="1">
    <source>
        <dbReference type="ARBA" id="ARBA00001946"/>
    </source>
</evidence>
<dbReference type="HAMAP" id="MF_00321">
    <property type="entry name" value="GTPase_EngB"/>
    <property type="match status" value="1"/>
</dbReference>
<keyword evidence="3 10" id="KW-0132">Cell division</keyword>
<comment type="cofactor">
    <cofactor evidence="1">
        <name>Mg(2+)</name>
        <dbReference type="ChEBI" id="CHEBI:18420"/>
    </cofactor>
</comment>
<dbReference type="InterPro" id="IPR006073">
    <property type="entry name" value="GTP-bd"/>
</dbReference>
<dbReference type="PROSITE" id="PS51706">
    <property type="entry name" value="G_ENGB"/>
    <property type="match status" value="1"/>
</dbReference>
<evidence type="ECO:0000259" key="11">
    <source>
        <dbReference type="PROSITE" id="PS51706"/>
    </source>
</evidence>
<evidence type="ECO:0000256" key="7">
    <source>
        <dbReference type="ARBA" id="ARBA00023134"/>
    </source>
</evidence>
<evidence type="ECO:0000256" key="2">
    <source>
        <dbReference type="ARBA" id="ARBA00009638"/>
    </source>
</evidence>
<evidence type="ECO:0000313" key="12">
    <source>
        <dbReference type="EMBL" id="OGG00209.1"/>
    </source>
</evidence>
<keyword evidence="5 10" id="KW-0547">Nucleotide-binding</keyword>
<evidence type="ECO:0000256" key="10">
    <source>
        <dbReference type="HAMAP-Rule" id="MF_00321"/>
    </source>
</evidence>
<evidence type="ECO:0000256" key="6">
    <source>
        <dbReference type="ARBA" id="ARBA00022842"/>
    </source>
</evidence>
<feature type="domain" description="EngB-type G" evidence="11">
    <location>
        <begin position="22"/>
        <end position="192"/>
    </location>
</feature>
<name>A0A1F5YJ22_9BACT</name>
<gene>
    <name evidence="10" type="primary">engB</name>
    <name evidence="12" type="ORF">A2Y99_03230</name>
</gene>
<evidence type="ECO:0000256" key="3">
    <source>
        <dbReference type="ARBA" id="ARBA00022618"/>
    </source>
</evidence>
<dbReference type="CDD" id="cd01876">
    <property type="entry name" value="YihA_EngB"/>
    <property type="match status" value="1"/>
</dbReference>
<reference evidence="12 13" key="1">
    <citation type="journal article" date="2016" name="Nat. Commun.">
        <title>Thousands of microbial genomes shed light on interconnected biogeochemical processes in an aquifer system.</title>
        <authorList>
            <person name="Anantharaman K."/>
            <person name="Brown C.T."/>
            <person name="Hug L.A."/>
            <person name="Sharon I."/>
            <person name="Castelle C.J."/>
            <person name="Probst A.J."/>
            <person name="Thomas B.C."/>
            <person name="Singh A."/>
            <person name="Wilkins M.J."/>
            <person name="Karaoz U."/>
            <person name="Brodie E.L."/>
            <person name="Williams K.H."/>
            <person name="Hubbard S.S."/>
            <person name="Banfield J.F."/>
        </authorList>
    </citation>
    <scope>NUCLEOTIDE SEQUENCE [LARGE SCALE GENOMIC DNA]</scope>
</reference>
<dbReference type="GO" id="GO:0005829">
    <property type="term" value="C:cytosol"/>
    <property type="evidence" value="ECO:0007669"/>
    <property type="project" value="TreeGrafter"/>
</dbReference>
<keyword evidence="7 10" id="KW-0342">GTP-binding</keyword>
<dbReference type="Pfam" id="PF01926">
    <property type="entry name" value="MMR_HSR1"/>
    <property type="match status" value="1"/>
</dbReference>
<dbReference type="GO" id="GO:0000917">
    <property type="term" value="P:division septum assembly"/>
    <property type="evidence" value="ECO:0007669"/>
    <property type="project" value="UniProtKB-KW"/>
</dbReference>
<keyword evidence="8 10" id="KW-0717">Septation</keyword>